<organism evidence="3 4">
    <name type="scientific">Streptococcus oralis subsp. tigurinus</name>
    <dbReference type="NCBI Taxonomy" id="1077464"/>
    <lineage>
        <taxon>Bacteria</taxon>
        <taxon>Bacillati</taxon>
        <taxon>Bacillota</taxon>
        <taxon>Bacilli</taxon>
        <taxon>Lactobacillales</taxon>
        <taxon>Streptococcaceae</taxon>
        <taxon>Streptococcus</taxon>
    </lineage>
</organism>
<gene>
    <name evidence="3" type="ORF">ATE35_01950</name>
</gene>
<dbReference type="Proteomes" id="UP000192789">
    <property type="component" value="Unassembled WGS sequence"/>
</dbReference>
<evidence type="ECO:0000256" key="1">
    <source>
        <dbReference type="SAM" id="Phobius"/>
    </source>
</evidence>
<sequence length="73" mass="8602">MKNRLLKDILVLLVMMIILVIICSFLPQEVPIHFNAKGVPDMFTNKDYLLCATIIPYFAYWKFIRGKKNKKIK</sequence>
<dbReference type="InterPro" id="IPR012867">
    <property type="entry name" value="DUF1648"/>
</dbReference>
<dbReference type="AlphaFoldDB" id="A0A1X0WX59"/>
<feature type="transmembrane region" description="Helical" evidence="1">
    <location>
        <begin position="47"/>
        <end position="64"/>
    </location>
</feature>
<evidence type="ECO:0000313" key="4">
    <source>
        <dbReference type="Proteomes" id="UP000192789"/>
    </source>
</evidence>
<keyword evidence="1" id="KW-0812">Transmembrane</keyword>
<reference evidence="3 4" key="1">
    <citation type="journal article" date="2016" name="PLoS ONE">
        <title>Comparative Genomics Analysis of Streptococcus tigurinus Strains Identifies Genetic Elements Specifically and Uniquely Present in Highly Virulent Strains.</title>
        <authorList>
            <person name="Diene S.M."/>
            <person name="Francois P."/>
            <person name="Zbinden A."/>
            <person name="Entenza J.M."/>
            <person name="Resch G."/>
        </authorList>
    </citation>
    <scope>NUCLEOTIDE SEQUENCE [LARGE SCALE GENOMIC DNA]</scope>
    <source>
        <strain evidence="3 4">AZ_14</strain>
    </source>
</reference>
<proteinExistence type="predicted"/>
<accession>A0A1X0WX59</accession>
<protein>
    <recommendedName>
        <fullName evidence="2">DUF1648 domain-containing protein</fullName>
    </recommendedName>
</protein>
<evidence type="ECO:0000313" key="3">
    <source>
        <dbReference type="EMBL" id="ORJ31352.1"/>
    </source>
</evidence>
<keyword evidence="1" id="KW-0472">Membrane</keyword>
<dbReference type="EMBL" id="LNVG01000001">
    <property type="protein sequence ID" value="ORJ31352.1"/>
    <property type="molecule type" value="Genomic_DNA"/>
</dbReference>
<evidence type="ECO:0000259" key="2">
    <source>
        <dbReference type="Pfam" id="PF07853"/>
    </source>
</evidence>
<feature type="domain" description="DUF1648" evidence="2">
    <location>
        <begin position="10"/>
        <end position="46"/>
    </location>
</feature>
<keyword evidence="1" id="KW-1133">Transmembrane helix</keyword>
<feature type="transmembrane region" description="Helical" evidence="1">
    <location>
        <begin position="9"/>
        <end position="27"/>
    </location>
</feature>
<name>A0A1X0WX59_STROR</name>
<dbReference type="Pfam" id="PF07853">
    <property type="entry name" value="DUF1648"/>
    <property type="match status" value="1"/>
</dbReference>
<dbReference type="RefSeq" id="WP_084932293.1">
    <property type="nucleotide sequence ID" value="NZ_LNVG01000001.1"/>
</dbReference>
<comment type="caution">
    <text evidence="3">The sequence shown here is derived from an EMBL/GenBank/DDBJ whole genome shotgun (WGS) entry which is preliminary data.</text>
</comment>